<dbReference type="RefSeq" id="XP_007758620.1">
    <property type="nucleotide sequence ID" value="XM_007760430.1"/>
</dbReference>
<dbReference type="HOGENOM" id="CLU_2399491_0_0_1"/>
<evidence type="ECO:0000313" key="2">
    <source>
        <dbReference type="Proteomes" id="UP000019473"/>
    </source>
</evidence>
<reference evidence="1 2" key="1">
    <citation type="submission" date="2013-03" db="EMBL/GenBank/DDBJ databases">
        <title>The Genome Sequence of Cladophialophora yegresii CBS 114405.</title>
        <authorList>
            <consortium name="The Broad Institute Genomics Platform"/>
            <person name="Cuomo C."/>
            <person name="de Hoog S."/>
            <person name="Gorbushina A."/>
            <person name="Walker B."/>
            <person name="Young S.K."/>
            <person name="Zeng Q."/>
            <person name="Gargeya S."/>
            <person name="Fitzgerald M."/>
            <person name="Haas B."/>
            <person name="Abouelleil A."/>
            <person name="Allen A.W."/>
            <person name="Alvarado L."/>
            <person name="Arachchi H.M."/>
            <person name="Berlin A.M."/>
            <person name="Chapman S.B."/>
            <person name="Gainer-Dewar J."/>
            <person name="Goldberg J."/>
            <person name="Griggs A."/>
            <person name="Gujja S."/>
            <person name="Hansen M."/>
            <person name="Howarth C."/>
            <person name="Imamovic A."/>
            <person name="Ireland A."/>
            <person name="Larimer J."/>
            <person name="McCowan C."/>
            <person name="Murphy C."/>
            <person name="Pearson M."/>
            <person name="Poon T.W."/>
            <person name="Priest M."/>
            <person name="Roberts A."/>
            <person name="Saif S."/>
            <person name="Shea T."/>
            <person name="Sisk P."/>
            <person name="Sykes S."/>
            <person name="Wortman J."/>
            <person name="Nusbaum C."/>
            <person name="Birren B."/>
        </authorList>
    </citation>
    <scope>NUCLEOTIDE SEQUENCE [LARGE SCALE GENOMIC DNA]</scope>
    <source>
        <strain evidence="1 2">CBS 114405</strain>
    </source>
</reference>
<accession>W9VTE3</accession>
<keyword evidence="2" id="KW-1185">Reference proteome</keyword>
<dbReference type="AlphaFoldDB" id="W9VTE3"/>
<dbReference type="VEuPathDB" id="FungiDB:A1O7_06428"/>
<dbReference type="Proteomes" id="UP000019473">
    <property type="component" value="Unassembled WGS sequence"/>
</dbReference>
<name>W9VTE3_9EURO</name>
<protein>
    <submittedName>
        <fullName evidence="1">Uncharacterized protein</fullName>
    </submittedName>
</protein>
<gene>
    <name evidence="1" type="ORF">A1O7_06428</name>
</gene>
<dbReference type="OrthoDB" id="4159900at2759"/>
<evidence type="ECO:0000313" key="1">
    <source>
        <dbReference type="EMBL" id="EXJ58997.1"/>
    </source>
</evidence>
<sequence>MLPGAPEPYVLGEWLEIIPQRIGHSETFDIALECLITSALTYVNTTERNLAETCALNSRALARIRAMLSRGEESPKEQDDILLAISFLYAAEV</sequence>
<dbReference type="STRING" id="1182544.W9VTE3"/>
<dbReference type="EMBL" id="AMGW01000004">
    <property type="protein sequence ID" value="EXJ58997.1"/>
    <property type="molecule type" value="Genomic_DNA"/>
</dbReference>
<proteinExistence type="predicted"/>
<comment type="caution">
    <text evidence="1">The sequence shown here is derived from an EMBL/GenBank/DDBJ whole genome shotgun (WGS) entry which is preliminary data.</text>
</comment>
<dbReference type="GeneID" id="19181005"/>
<organism evidence="1 2">
    <name type="scientific">Cladophialophora yegresii CBS 114405</name>
    <dbReference type="NCBI Taxonomy" id="1182544"/>
    <lineage>
        <taxon>Eukaryota</taxon>
        <taxon>Fungi</taxon>
        <taxon>Dikarya</taxon>
        <taxon>Ascomycota</taxon>
        <taxon>Pezizomycotina</taxon>
        <taxon>Eurotiomycetes</taxon>
        <taxon>Chaetothyriomycetidae</taxon>
        <taxon>Chaetothyriales</taxon>
        <taxon>Herpotrichiellaceae</taxon>
        <taxon>Cladophialophora</taxon>
    </lineage>
</organism>